<sequence>MAEALQRQELAEVKREIAKVEAKIEDPTITEEEKRLWRAVLLELMKTKINVWDMVAAVRQAVRAEFDAQLPANEIQPFSGVSKSAAYGLLGKLDITAIDGSIIAEDELKVPKDTDTCGDFTWSSGDENTETPALLRHHKHQLERLGVRFGRDGYAVYDVHSYVSDGLTIQVGNKEYEGIFDGCVAPYGLMDCSAITQCRIVYVHIKPPGTLDECEGQAIMVLLAANAYAPSPVLLDCTDGVIHNLYALRGGELIRWKGLAPTTAYYMQARHLQSLPNLSKRSLTLDEVPEPQQGWMRRLRLW</sequence>
<proteinExistence type="predicted"/>
<dbReference type="EMBL" id="LSYV01000055">
    <property type="protein sequence ID" value="KXZ45490.1"/>
    <property type="molecule type" value="Genomic_DNA"/>
</dbReference>
<dbReference type="AlphaFoldDB" id="A0A150G810"/>
<keyword evidence="2" id="KW-1185">Reference proteome</keyword>
<dbReference type="OrthoDB" id="537362at2759"/>
<name>A0A150G810_GONPE</name>
<evidence type="ECO:0000313" key="2">
    <source>
        <dbReference type="Proteomes" id="UP000075714"/>
    </source>
</evidence>
<organism evidence="1 2">
    <name type="scientific">Gonium pectorale</name>
    <name type="common">Green alga</name>
    <dbReference type="NCBI Taxonomy" id="33097"/>
    <lineage>
        <taxon>Eukaryota</taxon>
        <taxon>Viridiplantae</taxon>
        <taxon>Chlorophyta</taxon>
        <taxon>core chlorophytes</taxon>
        <taxon>Chlorophyceae</taxon>
        <taxon>CS clade</taxon>
        <taxon>Chlamydomonadales</taxon>
        <taxon>Volvocaceae</taxon>
        <taxon>Gonium</taxon>
    </lineage>
</organism>
<gene>
    <name evidence="1" type="ORF">GPECTOR_54g231</name>
</gene>
<dbReference type="Proteomes" id="UP000075714">
    <property type="component" value="Unassembled WGS sequence"/>
</dbReference>
<reference evidence="2" key="1">
    <citation type="journal article" date="2016" name="Nat. Commun.">
        <title>The Gonium pectorale genome demonstrates co-option of cell cycle regulation during the evolution of multicellularity.</title>
        <authorList>
            <person name="Hanschen E.R."/>
            <person name="Marriage T.N."/>
            <person name="Ferris P.J."/>
            <person name="Hamaji T."/>
            <person name="Toyoda A."/>
            <person name="Fujiyama A."/>
            <person name="Neme R."/>
            <person name="Noguchi H."/>
            <person name="Minakuchi Y."/>
            <person name="Suzuki M."/>
            <person name="Kawai-Toyooka H."/>
            <person name="Smith D.R."/>
            <person name="Sparks H."/>
            <person name="Anderson J."/>
            <person name="Bakaric R."/>
            <person name="Luria V."/>
            <person name="Karger A."/>
            <person name="Kirschner M.W."/>
            <person name="Durand P.M."/>
            <person name="Michod R.E."/>
            <person name="Nozaki H."/>
            <person name="Olson B.J."/>
        </authorList>
    </citation>
    <scope>NUCLEOTIDE SEQUENCE [LARGE SCALE GENOMIC DNA]</scope>
    <source>
        <strain evidence="2">NIES-2863</strain>
    </source>
</reference>
<protein>
    <submittedName>
        <fullName evidence="1">Uncharacterized protein</fullName>
    </submittedName>
</protein>
<evidence type="ECO:0000313" key="1">
    <source>
        <dbReference type="EMBL" id="KXZ45490.1"/>
    </source>
</evidence>
<accession>A0A150G810</accession>
<comment type="caution">
    <text evidence="1">The sequence shown here is derived from an EMBL/GenBank/DDBJ whole genome shotgun (WGS) entry which is preliminary data.</text>
</comment>